<organism evidence="5 6">
    <name type="scientific">Talaromyces rugulosus</name>
    <name type="common">Penicillium rugulosum</name>
    <dbReference type="NCBI Taxonomy" id="121627"/>
    <lineage>
        <taxon>Eukaryota</taxon>
        <taxon>Fungi</taxon>
        <taxon>Dikarya</taxon>
        <taxon>Ascomycota</taxon>
        <taxon>Pezizomycotina</taxon>
        <taxon>Eurotiomycetes</taxon>
        <taxon>Eurotiomycetidae</taxon>
        <taxon>Eurotiales</taxon>
        <taxon>Trichocomaceae</taxon>
        <taxon>Talaromyces</taxon>
        <taxon>Talaromyces sect. Islandici</taxon>
    </lineage>
</organism>
<dbReference type="SUPFAM" id="SSF52540">
    <property type="entry name" value="P-loop containing nucleoside triphosphate hydrolases"/>
    <property type="match status" value="1"/>
</dbReference>
<accession>A0A7H8QUV6</accession>
<dbReference type="GO" id="GO:0005524">
    <property type="term" value="F:ATP binding"/>
    <property type="evidence" value="ECO:0007669"/>
    <property type="project" value="UniProtKB-KW"/>
</dbReference>
<dbReference type="PANTHER" id="PTHR24223">
    <property type="entry name" value="ATP-BINDING CASSETTE SUB-FAMILY C"/>
    <property type="match status" value="1"/>
</dbReference>
<name>A0A7H8QUV6_TALRU</name>
<dbReference type="EMBL" id="CP055900">
    <property type="protein sequence ID" value="QKX57747.1"/>
    <property type="molecule type" value="Genomic_DNA"/>
</dbReference>
<keyword evidence="6" id="KW-1185">Reference proteome</keyword>
<evidence type="ECO:0000256" key="1">
    <source>
        <dbReference type="ARBA" id="ARBA00022737"/>
    </source>
</evidence>
<keyword evidence="2" id="KW-0547">Nucleotide-binding</keyword>
<dbReference type="KEGG" id="trg:TRUGW13939_04867"/>
<keyword evidence="1" id="KW-0677">Repeat</keyword>
<feature type="domain" description="ABC transporter" evidence="4">
    <location>
        <begin position="68"/>
        <end position="201"/>
    </location>
</feature>
<sequence length="202" mass="22838">MWYVQLYIIVQQNLNSLERVLKCTEIEQEVKQPFIRTVDIPEHCPSQGGVHFEGYKTRYAPELPPVFNDIGFNVLPGERVAVVGRTSVGKRTLTLAIIRGLEAELSPIKIDDIDISEVTLHQLRQAVTIVSQDPGLFRRSMSENLDPLRCYTNEEMLEVHRKVRLLHAISTDNLNSATTLNYLDHSADALSRGQGQLLCISQ</sequence>
<dbReference type="AlphaFoldDB" id="A0A7H8QUV6"/>
<dbReference type="RefSeq" id="XP_035343925.1">
    <property type="nucleotide sequence ID" value="XM_035488032.1"/>
</dbReference>
<dbReference type="GeneID" id="55992365"/>
<evidence type="ECO:0000313" key="5">
    <source>
        <dbReference type="EMBL" id="QKX57747.1"/>
    </source>
</evidence>
<evidence type="ECO:0000313" key="6">
    <source>
        <dbReference type="Proteomes" id="UP000509510"/>
    </source>
</evidence>
<evidence type="ECO:0000256" key="3">
    <source>
        <dbReference type="ARBA" id="ARBA00022840"/>
    </source>
</evidence>
<keyword evidence="3" id="KW-0067">ATP-binding</keyword>
<dbReference type="PANTHER" id="PTHR24223:SF353">
    <property type="entry name" value="ABC TRANSPORTER ATP-BINDING PROTEIN_PERMEASE VMR1-RELATED"/>
    <property type="match status" value="1"/>
</dbReference>
<dbReference type="GO" id="GO:0042626">
    <property type="term" value="F:ATPase-coupled transmembrane transporter activity"/>
    <property type="evidence" value="ECO:0007669"/>
    <property type="project" value="TreeGrafter"/>
</dbReference>
<dbReference type="GO" id="GO:0016887">
    <property type="term" value="F:ATP hydrolysis activity"/>
    <property type="evidence" value="ECO:0007669"/>
    <property type="project" value="InterPro"/>
</dbReference>
<reference evidence="6" key="1">
    <citation type="submission" date="2020-06" db="EMBL/GenBank/DDBJ databases">
        <title>A chromosome-scale genome assembly of Talaromyces rugulosus W13939.</title>
        <authorList>
            <person name="Wang B."/>
            <person name="Guo L."/>
            <person name="Ye K."/>
            <person name="Wang L."/>
        </authorList>
    </citation>
    <scope>NUCLEOTIDE SEQUENCE [LARGE SCALE GENOMIC DNA]</scope>
    <source>
        <strain evidence="6">W13939</strain>
    </source>
</reference>
<protein>
    <recommendedName>
        <fullName evidence="4">ABC transporter domain-containing protein</fullName>
    </recommendedName>
</protein>
<dbReference type="Proteomes" id="UP000509510">
    <property type="component" value="Chromosome III"/>
</dbReference>
<gene>
    <name evidence="5" type="ORF">TRUGW13939_04867</name>
</gene>
<dbReference type="InterPro" id="IPR050173">
    <property type="entry name" value="ABC_transporter_C-like"/>
</dbReference>
<evidence type="ECO:0000259" key="4">
    <source>
        <dbReference type="Pfam" id="PF00005"/>
    </source>
</evidence>
<dbReference type="GO" id="GO:0000329">
    <property type="term" value="C:fungal-type vacuole membrane"/>
    <property type="evidence" value="ECO:0007669"/>
    <property type="project" value="TreeGrafter"/>
</dbReference>
<dbReference type="InterPro" id="IPR027417">
    <property type="entry name" value="P-loop_NTPase"/>
</dbReference>
<proteinExistence type="predicted"/>
<dbReference type="InterPro" id="IPR003439">
    <property type="entry name" value="ABC_transporter-like_ATP-bd"/>
</dbReference>
<dbReference type="Pfam" id="PF00005">
    <property type="entry name" value="ABC_tran"/>
    <property type="match status" value="1"/>
</dbReference>
<evidence type="ECO:0000256" key="2">
    <source>
        <dbReference type="ARBA" id="ARBA00022741"/>
    </source>
</evidence>
<dbReference type="OrthoDB" id="6500128at2759"/>
<dbReference type="Gene3D" id="3.40.50.300">
    <property type="entry name" value="P-loop containing nucleotide triphosphate hydrolases"/>
    <property type="match status" value="1"/>
</dbReference>